<gene>
    <name evidence="2" type="ORF">APHIGO_LOCUS5872</name>
</gene>
<dbReference type="AlphaFoldDB" id="A0A9P0J5Q2"/>
<evidence type="ECO:0000256" key="1">
    <source>
        <dbReference type="SAM" id="SignalP"/>
    </source>
</evidence>
<dbReference type="EMBL" id="OU899035">
    <property type="protein sequence ID" value="CAH1724612.1"/>
    <property type="molecule type" value="Genomic_DNA"/>
</dbReference>
<keyword evidence="1" id="KW-0732">Signal</keyword>
<evidence type="ECO:0000313" key="2">
    <source>
        <dbReference type="EMBL" id="CAH1724612.1"/>
    </source>
</evidence>
<reference evidence="2" key="2">
    <citation type="submission" date="2022-10" db="EMBL/GenBank/DDBJ databases">
        <authorList>
            <consortium name="ENA_rothamsted_submissions"/>
            <consortium name="culmorum"/>
            <person name="King R."/>
        </authorList>
    </citation>
    <scope>NUCLEOTIDE SEQUENCE</scope>
</reference>
<evidence type="ECO:0000313" key="3">
    <source>
        <dbReference type="Proteomes" id="UP001154329"/>
    </source>
</evidence>
<reference evidence="2" key="1">
    <citation type="submission" date="2022-02" db="EMBL/GenBank/DDBJ databases">
        <authorList>
            <person name="King R."/>
        </authorList>
    </citation>
    <scope>NUCLEOTIDE SEQUENCE</scope>
</reference>
<protein>
    <submittedName>
        <fullName evidence="2">Uncharacterized protein</fullName>
    </submittedName>
</protein>
<feature type="chain" id="PRO_5040137399" evidence="1">
    <location>
        <begin position="21"/>
        <end position="332"/>
    </location>
</feature>
<accession>A0A9P0J5Q2</accession>
<feature type="signal peptide" evidence="1">
    <location>
        <begin position="1"/>
        <end position="20"/>
    </location>
</feature>
<organism evidence="2 3">
    <name type="scientific">Aphis gossypii</name>
    <name type="common">Cotton aphid</name>
    <dbReference type="NCBI Taxonomy" id="80765"/>
    <lineage>
        <taxon>Eukaryota</taxon>
        <taxon>Metazoa</taxon>
        <taxon>Ecdysozoa</taxon>
        <taxon>Arthropoda</taxon>
        <taxon>Hexapoda</taxon>
        <taxon>Insecta</taxon>
        <taxon>Pterygota</taxon>
        <taxon>Neoptera</taxon>
        <taxon>Paraneoptera</taxon>
        <taxon>Hemiptera</taxon>
        <taxon>Sternorrhyncha</taxon>
        <taxon>Aphidomorpha</taxon>
        <taxon>Aphidoidea</taxon>
        <taxon>Aphididae</taxon>
        <taxon>Aphidini</taxon>
        <taxon>Aphis</taxon>
        <taxon>Aphis</taxon>
    </lineage>
</organism>
<keyword evidence="3" id="KW-1185">Reference proteome</keyword>
<name>A0A9P0J5Q2_APHGO</name>
<proteinExistence type="predicted"/>
<sequence>MKVEHFIISILVIIVTDLRTADFIKKNGYGGVIKKYGYTRKAIKNAINTDGCIYRNWKKSSVSRNFNKVIGFAPIVKDLNDIHKLLDLVLNEADLIKIGAFRKLNMLPFSALNEEGKKDLISAKIQATTELIKYYSVKLNWPKVNIIFQQGLFYAYWCGKIFKDSPGECFKRKTQLLETFIFRHKFEINRGMRRWLVKTSKEAENYLENDKTLQFINTKIACKIKLLQENKPILIKLAMKLCMGGTKKNKAFNCVTELKPFEKHLKEVGSYTGEYHYLLAKAYAHQDDDLSALEHLRIALEAHVLDTKVNNKCMISKGHCQIVNRFIIISNL</sequence>
<dbReference type="Proteomes" id="UP001154329">
    <property type="component" value="Chromosome 2"/>
</dbReference>